<keyword evidence="2 5" id="KW-0238">DNA-binding</keyword>
<sequence>MATLRVALVNDYPVVVRGLDAMLQPYADRVEVAGLGVRQVPNEPVDVTLYDTFAAASLMGEDGDRILGDPLAGRVLLYSWNLGPDDVRSALERGCAGVVDKSSTAAELVRAIEQTAAGRRPVVPPPAQAGGEPRQCRWPGQEAGLSMREAEVLALITQGLTNEDIGRRLNLSINTVKTYIRSAYLKAEVTRRSQAVRWGIEHGMLPGPADSVP</sequence>
<dbReference type="Pfam" id="PF00196">
    <property type="entry name" value="GerE"/>
    <property type="match status" value="1"/>
</dbReference>
<dbReference type="RefSeq" id="WP_022921164.1">
    <property type="nucleotide sequence ID" value="NZ_BMLB01000001.1"/>
</dbReference>
<dbReference type="Gene3D" id="3.40.50.2300">
    <property type="match status" value="1"/>
</dbReference>
<dbReference type="PRINTS" id="PR00038">
    <property type="entry name" value="HTHLUXR"/>
</dbReference>
<dbReference type="CDD" id="cd06170">
    <property type="entry name" value="LuxR_C_like"/>
    <property type="match status" value="1"/>
</dbReference>
<proteinExistence type="predicted"/>
<comment type="caution">
    <text evidence="5">The sequence shown here is derived from an EMBL/GenBank/DDBJ whole genome shotgun (WGS) entry which is preliminary data.</text>
</comment>
<organism evidence="5 6">
    <name type="scientific">Ornithinimicrobium pekingense</name>
    <dbReference type="NCBI Taxonomy" id="384677"/>
    <lineage>
        <taxon>Bacteria</taxon>
        <taxon>Bacillati</taxon>
        <taxon>Actinomycetota</taxon>
        <taxon>Actinomycetes</taxon>
        <taxon>Micrococcales</taxon>
        <taxon>Ornithinimicrobiaceae</taxon>
        <taxon>Ornithinimicrobium</taxon>
    </lineage>
</organism>
<dbReference type="InterPro" id="IPR000792">
    <property type="entry name" value="Tscrpt_reg_LuxR_C"/>
</dbReference>
<evidence type="ECO:0000313" key="5">
    <source>
        <dbReference type="EMBL" id="GGK56060.1"/>
    </source>
</evidence>
<dbReference type="SUPFAM" id="SSF52172">
    <property type="entry name" value="CheY-like"/>
    <property type="match status" value="1"/>
</dbReference>
<evidence type="ECO:0000256" key="2">
    <source>
        <dbReference type="ARBA" id="ARBA00023125"/>
    </source>
</evidence>
<dbReference type="PROSITE" id="PS00622">
    <property type="entry name" value="HTH_LUXR_1"/>
    <property type="match status" value="1"/>
</dbReference>
<name>A0ABQ2F3X1_9MICO</name>
<keyword evidence="1" id="KW-0805">Transcription regulation</keyword>
<dbReference type="PANTHER" id="PTHR43214:SF41">
    <property type="entry name" value="NITRATE_NITRITE RESPONSE REGULATOR PROTEIN NARP"/>
    <property type="match status" value="1"/>
</dbReference>
<dbReference type="SMART" id="SM00421">
    <property type="entry name" value="HTH_LUXR"/>
    <property type="match status" value="1"/>
</dbReference>
<gene>
    <name evidence="5" type="ORF">GCM10011509_00550</name>
</gene>
<feature type="domain" description="HTH luxR-type" evidence="4">
    <location>
        <begin position="138"/>
        <end position="203"/>
    </location>
</feature>
<dbReference type="SUPFAM" id="SSF46894">
    <property type="entry name" value="C-terminal effector domain of the bipartite response regulators"/>
    <property type="match status" value="1"/>
</dbReference>
<dbReference type="InterPro" id="IPR016032">
    <property type="entry name" value="Sig_transdc_resp-reg_C-effctor"/>
</dbReference>
<keyword evidence="3" id="KW-0804">Transcription</keyword>
<evidence type="ECO:0000313" key="6">
    <source>
        <dbReference type="Proteomes" id="UP000662111"/>
    </source>
</evidence>
<evidence type="ECO:0000256" key="3">
    <source>
        <dbReference type="ARBA" id="ARBA00023163"/>
    </source>
</evidence>
<accession>A0ABQ2F3X1</accession>
<dbReference type="GO" id="GO:0003677">
    <property type="term" value="F:DNA binding"/>
    <property type="evidence" value="ECO:0007669"/>
    <property type="project" value="UniProtKB-KW"/>
</dbReference>
<protein>
    <submittedName>
        <fullName evidence="5">DNA-binding response regulator</fullName>
    </submittedName>
</protein>
<dbReference type="Proteomes" id="UP000662111">
    <property type="component" value="Unassembled WGS sequence"/>
</dbReference>
<evidence type="ECO:0000259" key="4">
    <source>
        <dbReference type="PROSITE" id="PS50043"/>
    </source>
</evidence>
<dbReference type="InterPro" id="IPR039420">
    <property type="entry name" value="WalR-like"/>
</dbReference>
<dbReference type="InterPro" id="IPR011006">
    <property type="entry name" value="CheY-like_superfamily"/>
</dbReference>
<dbReference type="EMBL" id="BMLB01000001">
    <property type="protein sequence ID" value="GGK56060.1"/>
    <property type="molecule type" value="Genomic_DNA"/>
</dbReference>
<dbReference type="Gene3D" id="1.10.10.10">
    <property type="entry name" value="Winged helix-like DNA-binding domain superfamily/Winged helix DNA-binding domain"/>
    <property type="match status" value="1"/>
</dbReference>
<evidence type="ECO:0000256" key="1">
    <source>
        <dbReference type="ARBA" id="ARBA00023015"/>
    </source>
</evidence>
<keyword evidence="6" id="KW-1185">Reference proteome</keyword>
<reference evidence="6" key="1">
    <citation type="journal article" date="2019" name="Int. J. Syst. Evol. Microbiol.">
        <title>The Global Catalogue of Microorganisms (GCM) 10K type strain sequencing project: providing services to taxonomists for standard genome sequencing and annotation.</title>
        <authorList>
            <consortium name="The Broad Institute Genomics Platform"/>
            <consortium name="The Broad Institute Genome Sequencing Center for Infectious Disease"/>
            <person name="Wu L."/>
            <person name="Ma J."/>
        </authorList>
    </citation>
    <scope>NUCLEOTIDE SEQUENCE [LARGE SCALE GENOMIC DNA]</scope>
    <source>
        <strain evidence="6">CGMCC 1.5362</strain>
    </source>
</reference>
<dbReference type="InterPro" id="IPR036388">
    <property type="entry name" value="WH-like_DNA-bd_sf"/>
</dbReference>
<dbReference type="PROSITE" id="PS50043">
    <property type="entry name" value="HTH_LUXR_2"/>
    <property type="match status" value="1"/>
</dbReference>
<dbReference type="PANTHER" id="PTHR43214">
    <property type="entry name" value="TWO-COMPONENT RESPONSE REGULATOR"/>
    <property type="match status" value="1"/>
</dbReference>